<dbReference type="EMBL" id="PHFL01000001">
    <property type="protein sequence ID" value="RFM25492.1"/>
    <property type="molecule type" value="Genomic_DNA"/>
</dbReference>
<evidence type="ECO:0000313" key="2">
    <source>
        <dbReference type="EMBL" id="RFM25492.1"/>
    </source>
</evidence>
<dbReference type="GO" id="GO:0006355">
    <property type="term" value="P:regulation of DNA-templated transcription"/>
    <property type="evidence" value="ECO:0007669"/>
    <property type="project" value="InterPro"/>
</dbReference>
<dbReference type="Gene3D" id="3.40.50.300">
    <property type="entry name" value="P-loop containing nucleotide triphosphate hydrolases"/>
    <property type="match status" value="1"/>
</dbReference>
<feature type="domain" description="Sigma-54 factor interaction" evidence="1">
    <location>
        <begin position="172"/>
        <end position="231"/>
    </location>
</feature>
<dbReference type="AlphaFoldDB" id="A0A395M446"/>
<name>A0A395M446_9BACT</name>
<accession>A0A395M446</accession>
<dbReference type="GO" id="GO:0004672">
    <property type="term" value="F:protein kinase activity"/>
    <property type="evidence" value="ECO:0007669"/>
    <property type="project" value="TreeGrafter"/>
</dbReference>
<gene>
    <name evidence="2" type="ORF">D0433_00220</name>
</gene>
<protein>
    <submittedName>
        <fullName evidence="2">Magnesium chelatase</fullName>
    </submittedName>
</protein>
<evidence type="ECO:0000259" key="1">
    <source>
        <dbReference type="Pfam" id="PF00158"/>
    </source>
</evidence>
<dbReference type="PANTHER" id="PTHR30267">
    <property type="entry name" value="PROTEIN KINASE PRKA"/>
    <property type="match status" value="1"/>
</dbReference>
<proteinExistence type="predicted"/>
<evidence type="ECO:0000313" key="3">
    <source>
        <dbReference type="Proteomes" id="UP000266389"/>
    </source>
</evidence>
<dbReference type="PANTHER" id="PTHR30267:SF2">
    <property type="entry name" value="PROTEIN PRKA"/>
    <property type="match status" value="1"/>
</dbReference>
<dbReference type="InterPro" id="IPR002078">
    <property type="entry name" value="Sigma_54_int"/>
</dbReference>
<organism evidence="2 3">
    <name type="scientific">Candidatus Thermochlorobacter aerophilus</name>
    <dbReference type="NCBI Taxonomy" id="1868324"/>
    <lineage>
        <taxon>Bacteria</taxon>
        <taxon>Pseudomonadati</taxon>
        <taxon>Chlorobiota</taxon>
        <taxon>Chlorobiia</taxon>
        <taxon>Chlorobiales</taxon>
        <taxon>Candidatus Thermochlorobacteriaceae</taxon>
        <taxon>Candidatus Thermochlorobacter</taxon>
    </lineage>
</organism>
<dbReference type="SUPFAM" id="SSF52540">
    <property type="entry name" value="P-loop containing nucleoside triphosphate hydrolases"/>
    <property type="match status" value="1"/>
</dbReference>
<comment type="caution">
    <text evidence="2">The sequence shown here is derived from an EMBL/GenBank/DDBJ whole genome shotgun (WGS) entry which is preliminary data.</text>
</comment>
<reference evidence="2 3" key="1">
    <citation type="journal article" date="2011" name="ISME J.">
        <title>Community ecology of hot spring cyanobacterial mats: predominant populations and their functional potential.</title>
        <authorList>
            <person name="Klatt C.G."/>
            <person name="Wood J.M."/>
            <person name="Rusch D.B."/>
            <person name="Bateson M.M."/>
            <person name="Hamamura N."/>
            <person name="Heidelberg J.F."/>
            <person name="Grossman A.R."/>
            <person name="Bhaya D."/>
            <person name="Cohan F.M."/>
            <person name="Kuhl M."/>
            <person name="Bryant D.A."/>
            <person name="Ward D.M."/>
        </authorList>
    </citation>
    <scope>NUCLEOTIDE SEQUENCE [LARGE SCALE GENOMIC DNA]</scope>
    <source>
        <strain evidence="2">OS</strain>
    </source>
</reference>
<dbReference type="GO" id="GO:0005524">
    <property type="term" value="F:ATP binding"/>
    <property type="evidence" value="ECO:0007669"/>
    <property type="project" value="InterPro"/>
</dbReference>
<dbReference type="Proteomes" id="UP000266389">
    <property type="component" value="Unassembled WGS sequence"/>
</dbReference>
<dbReference type="InterPro" id="IPR027417">
    <property type="entry name" value="P-loop_NTPase"/>
</dbReference>
<sequence>MRDFRDLTKIKTLGELKRSGYRTRSVKDEMRENLIAKTKAGENPFPGIIGYERTVLPQLQNAILSKHDIILLGLRGQAKTKMIRLMVNLLDEYIPIVKGSEINDDPFKPLSKYARERILHEGDDTEIAWIHRSERYAEKLATPDVTIADLIGDIDPIKAASQKLTYADENVIHFGLIPRSNRGIFAINELPDLQPRIQVGLLNIMQEKDIQIRGFQVRIPLDIFIIYSANPEDYTNRGNIITPLKDRIDSQIITHYPKTIEIGIKITEQEAWINRNSEVKVTVPYYFKEIIEHIAFEARRSEYVDQKSGVSARLTISAMENLVSSAERRAIINDESDVLVRISDLFMVVPAITGKIELVYEGEQEGVINVAKLLIGKAINQVFKKYCPDPNKKVQGQSPYAAITNWFSQGNQVDIYDDMKFEDYFKALDRVKGLREIAEKTMQPKNKAELATAMEFILEGLHQNSMVGKDELDSVRTYNDMIGKIMSSVGSSKYER</sequence>
<dbReference type="Pfam" id="PF00158">
    <property type="entry name" value="Sigma54_activat"/>
    <property type="match status" value="1"/>
</dbReference>